<dbReference type="SUPFAM" id="SSF52768">
    <property type="entry name" value="Arginase/deacetylase"/>
    <property type="match status" value="1"/>
</dbReference>
<dbReference type="GO" id="GO:0070210">
    <property type="term" value="C:Rpd3L-Expanded complex"/>
    <property type="evidence" value="ECO:0007669"/>
    <property type="project" value="TreeGrafter"/>
</dbReference>
<proteinExistence type="inferred from homology"/>
<dbReference type="Pfam" id="PF00850">
    <property type="entry name" value="Hist_deacetyl"/>
    <property type="match status" value="1"/>
</dbReference>
<feature type="domain" description="Histone deacetylase" evidence="14">
    <location>
        <begin position="65"/>
        <end position="356"/>
    </location>
</feature>
<keyword evidence="6 9" id="KW-0804">Transcription</keyword>
<feature type="active site" description="Proton acceptor" evidence="10">
    <location>
        <position position="178"/>
    </location>
</feature>
<feature type="region of interest" description="Disordered" evidence="13">
    <location>
        <begin position="438"/>
        <end position="498"/>
    </location>
</feature>
<feature type="binding site" evidence="12">
    <location>
        <position position="215"/>
    </location>
    <ligand>
        <name>a divalent metal cation</name>
        <dbReference type="ChEBI" id="CHEBI:60240"/>
    </ligand>
</feature>
<dbReference type="AlphaFoldDB" id="A0A9W8B2D0"/>
<dbReference type="FunFam" id="3.40.800.20:FF:000007">
    <property type="entry name" value="Histone deacetylase"/>
    <property type="match status" value="1"/>
</dbReference>
<evidence type="ECO:0000256" key="10">
    <source>
        <dbReference type="PIRSR" id="PIRSR037913-1"/>
    </source>
</evidence>
<comment type="catalytic activity">
    <reaction evidence="9">
        <text>N(6)-acetyl-L-lysyl-[histone] + H2O = L-lysyl-[histone] + acetate</text>
        <dbReference type="Rhea" id="RHEA:58196"/>
        <dbReference type="Rhea" id="RHEA-COMP:9845"/>
        <dbReference type="Rhea" id="RHEA-COMP:11338"/>
        <dbReference type="ChEBI" id="CHEBI:15377"/>
        <dbReference type="ChEBI" id="CHEBI:29969"/>
        <dbReference type="ChEBI" id="CHEBI:30089"/>
        <dbReference type="ChEBI" id="CHEBI:61930"/>
        <dbReference type="EC" id="3.5.1.98"/>
    </reaction>
</comment>
<evidence type="ECO:0000256" key="7">
    <source>
        <dbReference type="ARBA" id="ARBA00023242"/>
    </source>
</evidence>
<dbReference type="OrthoDB" id="1918432at2759"/>
<evidence type="ECO:0000256" key="9">
    <source>
        <dbReference type="PIRNR" id="PIRNR037913"/>
    </source>
</evidence>
<feature type="binding site" evidence="11">
    <location>
        <position position="186"/>
    </location>
    <ligand>
        <name>substrate</name>
    </ligand>
</feature>
<dbReference type="GO" id="GO:0141221">
    <property type="term" value="F:histone deacetylase activity, hydrolytic mechanism"/>
    <property type="evidence" value="ECO:0007669"/>
    <property type="project" value="UniProtKB-EC"/>
</dbReference>
<dbReference type="Proteomes" id="UP001151582">
    <property type="component" value="Unassembled WGS sequence"/>
</dbReference>
<dbReference type="InterPro" id="IPR003084">
    <property type="entry name" value="HDAC_I/II"/>
</dbReference>
<protein>
    <recommendedName>
        <fullName evidence="2 9">Histone deacetylase</fullName>
        <ecNumber evidence="2 9">3.5.1.98</ecNumber>
    </recommendedName>
</protein>
<dbReference type="Gene3D" id="3.40.800.20">
    <property type="entry name" value="Histone deacetylase domain"/>
    <property type="match status" value="1"/>
</dbReference>
<evidence type="ECO:0000256" key="8">
    <source>
        <dbReference type="ARBA" id="ARBA00061569"/>
    </source>
</evidence>
<feature type="binding site" evidence="11">
    <location>
        <position position="136"/>
    </location>
    <ligand>
        <name>substrate</name>
    </ligand>
</feature>
<evidence type="ECO:0000256" key="12">
    <source>
        <dbReference type="PIRSR" id="PIRSR037913-3"/>
    </source>
</evidence>
<dbReference type="InterPro" id="IPR023696">
    <property type="entry name" value="Ureohydrolase_dom_sf"/>
</dbReference>
<dbReference type="PRINTS" id="PR01271">
    <property type="entry name" value="HISDACETLASE"/>
</dbReference>
<keyword evidence="12" id="KW-0479">Metal-binding</keyword>
<feature type="binding site" evidence="11">
    <location>
        <position position="341"/>
    </location>
    <ligand>
        <name>substrate</name>
    </ligand>
</feature>
<feature type="compositionally biased region" description="Polar residues" evidence="13">
    <location>
        <begin position="1"/>
        <end position="12"/>
    </location>
</feature>
<dbReference type="PIRSF" id="PIRSF037913">
    <property type="entry name" value="His_deacetylse_1"/>
    <property type="match status" value="1"/>
</dbReference>
<evidence type="ECO:0000259" key="14">
    <source>
        <dbReference type="Pfam" id="PF00850"/>
    </source>
</evidence>
<dbReference type="InterPro" id="IPR023801">
    <property type="entry name" value="His_deacetylse_dom"/>
</dbReference>
<comment type="similarity">
    <text evidence="8 9">Belongs to the histone deacetylase family. HD Type 1 subfamily.</text>
</comment>
<evidence type="ECO:0000256" key="1">
    <source>
        <dbReference type="ARBA" id="ARBA00004123"/>
    </source>
</evidence>
<keyword evidence="3 9" id="KW-0378">Hydrolase</keyword>
<accession>A0A9W8B2D0</accession>
<gene>
    <name evidence="15" type="primary">HOS2</name>
    <name evidence="15" type="ORF">H4R34_002648</name>
</gene>
<evidence type="ECO:0000256" key="5">
    <source>
        <dbReference type="ARBA" id="ARBA00023015"/>
    </source>
</evidence>
<feature type="binding site" evidence="12">
    <location>
        <position position="302"/>
    </location>
    <ligand>
        <name>a divalent metal cation</name>
        <dbReference type="ChEBI" id="CHEBI:60240"/>
    </ligand>
</feature>
<evidence type="ECO:0000256" key="3">
    <source>
        <dbReference type="ARBA" id="ARBA00022801"/>
    </source>
</evidence>
<dbReference type="PANTHER" id="PTHR10625:SF36">
    <property type="entry name" value="HISTONE DEACETYLASE 3"/>
    <property type="match status" value="1"/>
</dbReference>
<dbReference type="GO" id="GO:0046872">
    <property type="term" value="F:metal ion binding"/>
    <property type="evidence" value="ECO:0007669"/>
    <property type="project" value="UniProtKB-KW"/>
</dbReference>
<dbReference type="EC" id="3.5.1.98" evidence="2 9"/>
<evidence type="ECO:0000313" key="16">
    <source>
        <dbReference type="Proteomes" id="UP001151582"/>
    </source>
</evidence>
<evidence type="ECO:0000256" key="11">
    <source>
        <dbReference type="PIRSR" id="PIRSR037913-2"/>
    </source>
</evidence>
<feature type="compositionally biased region" description="Acidic residues" evidence="13">
    <location>
        <begin position="472"/>
        <end position="483"/>
    </location>
</feature>
<sequence>MNSSTTFQSIQRSRGARLRRGDQGPPPLDFSSSSHSTSGVAAHSQPKVCYYFDEQVANYHYGEKHPMKPHRLALTNHLVLSYGLERYMDIYHTRRATDEEIREFHADDYVDFLQRVTPANATQMVKTFSHFNIGDDCPIFTGMYDFCQIYTGASIEAARKLLSGGADIAVNWSGGLHHAKKSEASGFCYVNDIVLAILQMLRLYPRVLYVDIDIHHGDGVQEAFYHTDRVMTVSFHKYDGEFFPGTGHINERGNGLGKQFAVNVPLKDGIDDATYVTLFQTVMQSVMENFSPTAVVLQCGADSLGLDRLGCFNLNISAHGQCVRFMKSFGVPLLVLGGGGYTIRNVSRCWTYETSVLVDADLPNDLPHTVYHEFFAPDYKLHPTLAGRIPNQNTAQYLEEVMRTVLEQLRSIRGAPSVQMQEIPPDIQGFLDNDHEDEDVDIESDHDGLHSQTPAASRRNRPAKRAHRSEFYDSEGDQDDDQQPEFAALSRQSMDLDT</sequence>
<dbReference type="GO" id="GO:0040029">
    <property type="term" value="P:epigenetic regulation of gene expression"/>
    <property type="evidence" value="ECO:0007669"/>
    <property type="project" value="TreeGrafter"/>
</dbReference>
<keyword evidence="5 9" id="KW-0805">Transcription regulation</keyword>
<evidence type="ECO:0000256" key="4">
    <source>
        <dbReference type="ARBA" id="ARBA00022853"/>
    </source>
</evidence>
<evidence type="ECO:0000256" key="13">
    <source>
        <dbReference type="SAM" id="MobiDB-lite"/>
    </source>
</evidence>
<feature type="region of interest" description="Disordered" evidence="13">
    <location>
        <begin position="1"/>
        <end position="39"/>
    </location>
</feature>
<dbReference type="InterPro" id="IPR037138">
    <property type="entry name" value="His_deacetylse_dom_sf"/>
</dbReference>
<dbReference type="PRINTS" id="PR01270">
    <property type="entry name" value="HDASUPER"/>
</dbReference>
<name>A0A9W8B2D0_9FUNG</name>
<feature type="binding site" evidence="12">
    <location>
        <position position="213"/>
    </location>
    <ligand>
        <name>a divalent metal cation</name>
        <dbReference type="ChEBI" id="CHEBI:60240"/>
    </ligand>
</feature>
<keyword evidence="16" id="KW-1185">Reference proteome</keyword>
<comment type="subcellular location">
    <subcellularLocation>
        <location evidence="1 9">Nucleus</location>
    </subcellularLocation>
</comment>
<comment type="caution">
    <text evidence="15">The sequence shown here is derived from an EMBL/GenBank/DDBJ whole genome shotgun (WGS) entry which is preliminary data.</text>
</comment>
<keyword evidence="7 9" id="KW-0539">Nucleus</keyword>
<dbReference type="PANTHER" id="PTHR10625">
    <property type="entry name" value="HISTONE DEACETYLASE HDAC1-RELATED"/>
    <property type="match status" value="1"/>
</dbReference>
<keyword evidence="4 9" id="KW-0156">Chromatin regulator</keyword>
<dbReference type="GO" id="GO:0034967">
    <property type="term" value="C:Set3 complex"/>
    <property type="evidence" value="ECO:0007669"/>
    <property type="project" value="UniProtKB-ARBA"/>
</dbReference>
<organism evidence="15 16">
    <name type="scientific">Dimargaris verticillata</name>
    <dbReference type="NCBI Taxonomy" id="2761393"/>
    <lineage>
        <taxon>Eukaryota</taxon>
        <taxon>Fungi</taxon>
        <taxon>Fungi incertae sedis</taxon>
        <taxon>Zoopagomycota</taxon>
        <taxon>Kickxellomycotina</taxon>
        <taxon>Dimargaritomycetes</taxon>
        <taxon>Dimargaritales</taxon>
        <taxon>Dimargaritaceae</taxon>
        <taxon>Dimargaris</taxon>
    </lineage>
</organism>
<evidence type="ECO:0000256" key="6">
    <source>
        <dbReference type="ARBA" id="ARBA00023163"/>
    </source>
</evidence>
<evidence type="ECO:0000313" key="15">
    <source>
        <dbReference type="EMBL" id="KAJ1979906.1"/>
    </source>
</evidence>
<dbReference type="EMBL" id="JANBQB010000195">
    <property type="protein sequence ID" value="KAJ1979906.1"/>
    <property type="molecule type" value="Genomic_DNA"/>
</dbReference>
<dbReference type="InterPro" id="IPR000286">
    <property type="entry name" value="HDACs"/>
</dbReference>
<evidence type="ECO:0000256" key="2">
    <source>
        <dbReference type="ARBA" id="ARBA00012111"/>
    </source>
</evidence>
<reference evidence="15" key="1">
    <citation type="submission" date="2022-07" db="EMBL/GenBank/DDBJ databases">
        <title>Phylogenomic reconstructions and comparative analyses of Kickxellomycotina fungi.</title>
        <authorList>
            <person name="Reynolds N.K."/>
            <person name="Stajich J.E."/>
            <person name="Barry K."/>
            <person name="Grigoriev I.V."/>
            <person name="Crous P."/>
            <person name="Smith M.E."/>
        </authorList>
    </citation>
    <scope>NUCLEOTIDE SEQUENCE</scope>
    <source>
        <strain evidence="15">RSA 567</strain>
    </source>
</reference>
<feature type="compositionally biased region" description="Basic residues" evidence="13">
    <location>
        <begin position="458"/>
        <end position="467"/>
    </location>
</feature>